<dbReference type="GO" id="GO:0003677">
    <property type="term" value="F:DNA binding"/>
    <property type="evidence" value="ECO:0007669"/>
    <property type="project" value="UniProtKB-KW"/>
</dbReference>
<comment type="caution">
    <text evidence="18">The sequence shown here is derived from an EMBL/GenBank/DDBJ whole genome shotgun (WGS) entry which is preliminary data.</text>
</comment>
<evidence type="ECO:0000256" key="14">
    <source>
        <dbReference type="PROSITE-ProRule" id="PRU00289"/>
    </source>
</evidence>
<evidence type="ECO:0000256" key="5">
    <source>
        <dbReference type="ARBA" id="ARBA00022692"/>
    </source>
</evidence>
<dbReference type="GO" id="GO:0051301">
    <property type="term" value="P:cell division"/>
    <property type="evidence" value="ECO:0007669"/>
    <property type="project" value="UniProtKB-KW"/>
</dbReference>
<evidence type="ECO:0000256" key="1">
    <source>
        <dbReference type="ARBA" id="ARBA00004651"/>
    </source>
</evidence>
<dbReference type="GO" id="GO:0005886">
    <property type="term" value="C:plasma membrane"/>
    <property type="evidence" value="ECO:0007669"/>
    <property type="project" value="UniProtKB-SubCell"/>
</dbReference>
<comment type="subunit">
    <text evidence="13">Homohexamer. Forms a ring that surrounds DNA.</text>
</comment>
<dbReference type="SUPFAM" id="SSF46785">
    <property type="entry name" value="Winged helix' DNA-binding domain"/>
    <property type="match status" value="1"/>
</dbReference>
<evidence type="ECO:0000313" key="18">
    <source>
        <dbReference type="EMBL" id="TKJ43093.1"/>
    </source>
</evidence>
<dbReference type="Pfam" id="PF09397">
    <property type="entry name" value="FtsK_gamma"/>
    <property type="match status" value="1"/>
</dbReference>
<keyword evidence="5 16" id="KW-0812">Transmembrane</keyword>
<dbReference type="InterPro" id="IPR025199">
    <property type="entry name" value="FtsK_4TM"/>
</dbReference>
<evidence type="ECO:0000256" key="7">
    <source>
        <dbReference type="ARBA" id="ARBA00022829"/>
    </source>
</evidence>
<dbReference type="Pfam" id="PF01580">
    <property type="entry name" value="FtsK_SpoIIIE"/>
    <property type="match status" value="1"/>
</dbReference>
<keyword evidence="12" id="KW-0131">Cell cycle</keyword>
<evidence type="ECO:0000256" key="16">
    <source>
        <dbReference type="SAM" id="Phobius"/>
    </source>
</evidence>
<dbReference type="PROSITE" id="PS50901">
    <property type="entry name" value="FTSK"/>
    <property type="match status" value="1"/>
</dbReference>
<comment type="subcellular location">
    <subcellularLocation>
        <location evidence="1">Cell membrane</location>
        <topology evidence="1">Multi-pass membrane protein</topology>
    </subcellularLocation>
</comment>
<dbReference type="InterPro" id="IPR041027">
    <property type="entry name" value="FtsK_alpha"/>
</dbReference>
<dbReference type="PANTHER" id="PTHR22683">
    <property type="entry name" value="SPORULATION PROTEIN RELATED"/>
    <property type="match status" value="1"/>
</dbReference>
<reference evidence="18 19" key="1">
    <citation type="submission" date="2017-06" db="EMBL/GenBank/DDBJ databases">
        <title>Novel microbial phyla capable of carbon fixation and sulfur reduction in deep-sea sediments.</title>
        <authorList>
            <person name="Huang J."/>
            <person name="Baker B."/>
            <person name="Wang Y."/>
        </authorList>
    </citation>
    <scope>NUCLEOTIDE SEQUENCE [LARGE SCALE GENOMIC DNA]</scope>
    <source>
        <strain evidence="18">B3_TA06</strain>
    </source>
</reference>
<evidence type="ECO:0000256" key="9">
    <source>
        <dbReference type="ARBA" id="ARBA00022989"/>
    </source>
</evidence>
<feature type="compositionally biased region" description="Basic residues" evidence="15">
    <location>
        <begin position="1"/>
        <end position="11"/>
    </location>
</feature>
<keyword evidence="9 16" id="KW-1133">Transmembrane helix</keyword>
<feature type="compositionally biased region" description="Basic and acidic residues" evidence="15">
    <location>
        <begin position="221"/>
        <end position="243"/>
    </location>
</feature>
<organism evidence="18 19">
    <name type="scientific">candidate division TA06 bacterium B3_TA06</name>
    <dbReference type="NCBI Taxonomy" id="2012487"/>
    <lineage>
        <taxon>Bacteria</taxon>
        <taxon>Bacteria division TA06</taxon>
    </lineage>
</organism>
<evidence type="ECO:0000313" key="19">
    <source>
        <dbReference type="Proteomes" id="UP000317778"/>
    </source>
</evidence>
<dbReference type="CDD" id="cd01127">
    <property type="entry name" value="TrwB_TraG_TraD_VirD4"/>
    <property type="match status" value="1"/>
</dbReference>
<evidence type="ECO:0000259" key="17">
    <source>
        <dbReference type="PROSITE" id="PS50901"/>
    </source>
</evidence>
<feature type="domain" description="FtsK" evidence="17">
    <location>
        <begin position="408"/>
        <end position="598"/>
    </location>
</feature>
<feature type="region of interest" description="Disordered" evidence="15">
    <location>
        <begin position="221"/>
        <end position="256"/>
    </location>
</feature>
<dbReference type="Proteomes" id="UP000317778">
    <property type="component" value="Unassembled WGS sequence"/>
</dbReference>
<dbReference type="GO" id="GO:0007059">
    <property type="term" value="P:chromosome segregation"/>
    <property type="evidence" value="ECO:0007669"/>
    <property type="project" value="UniProtKB-KW"/>
</dbReference>
<dbReference type="EMBL" id="NJBO01000006">
    <property type="protein sequence ID" value="TKJ43093.1"/>
    <property type="molecule type" value="Genomic_DNA"/>
</dbReference>
<keyword evidence="11 16" id="KW-0472">Membrane</keyword>
<gene>
    <name evidence="18" type="ORF">CEE36_04920</name>
</gene>
<protein>
    <recommendedName>
        <fullName evidence="17">FtsK domain-containing protein</fullName>
    </recommendedName>
</protein>
<dbReference type="InterPro" id="IPR036390">
    <property type="entry name" value="WH_DNA-bd_sf"/>
</dbReference>
<accession>A0A532V7B6</accession>
<dbReference type="Gene3D" id="1.10.10.10">
    <property type="entry name" value="Winged helix-like DNA-binding domain superfamily/Winged helix DNA-binding domain"/>
    <property type="match status" value="1"/>
</dbReference>
<feature type="transmembrane region" description="Helical" evidence="16">
    <location>
        <begin position="168"/>
        <end position="190"/>
    </location>
</feature>
<evidence type="ECO:0000256" key="10">
    <source>
        <dbReference type="ARBA" id="ARBA00023125"/>
    </source>
</evidence>
<keyword evidence="10" id="KW-0238">DNA-binding</keyword>
<dbReference type="Pfam" id="PF17854">
    <property type="entry name" value="FtsK_alpha"/>
    <property type="match status" value="1"/>
</dbReference>
<dbReference type="InterPro" id="IPR027417">
    <property type="entry name" value="P-loop_NTPase"/>
</dbReference>
<evidence type="ECO:0000256" key="2">
    <source>
        <dbReference type="ARBA" id="ARBA00006474"/>
    </source>
</evidence>
<evidence type="ECO:0000256" key="11">
    <source>
        <dbReference type="ARBA" id="ARBA00023136"/>
    </source>
</evidence>
<feature type="transmembrane region" description="Helical" evidence="16">
    <location>
        <begin position="104"/>
        <end position="127"/>
    </location>
</feature>
<dbReference type="InterPro" id="IPR050206">
    <property type="entry name" value="FtsK/SpoIIIE/SftA"/>
</dbReference>
<feature type="transmembrane region" description="Helical" evidence="16">
    <location>
        <begin position="73"/>
        <end position="92"/>
    </location>
</feature>
<dbReference type="InterPro" id="IPR002543">
    <property type="entry name" value="FtsK_dom"/>
</dbReference>
<keyword evidence="7" id="KW-0159">Chromosome partition</keyword>
<evidence type="ECO:0000256" key="15">
    <source>
        <dbReference type="SAM" id="MobiDB-lite"/>
    </source>
</evidence>
<dbReference type="AlphaFoldDB" id="A0A532V7B6"/>
<dbReference type="InterPro" id="IPR018541">
    <property type="entry name" value="Ftsk_gamma"/>
</dbReference>
<dbReference type="Gene3D" id="3.40.50.300">
    <property type="entry name" value="P-loop containing nucleotide triphosphate hydrolases"/>
    <property type="match status" value="1"/>
</dbReference>
<keyword evidence="6 14" id="KW-0547">Nucleotide-binding</keyword>
<proteinExistence type="inferred from homology"/>
<dbReference type="Gene3D" id="3.30.980.40">
    <property type="match status" value="1"/>
</dbReference>
<dbReference type="PANTHER" id="PTHR22683:SF41">
    <property type="entry name" value="DNA TRANSLOCASE FTSK"/>
    <property type="match status" value="1"/>
</dbReference>
<comment type="similarity">
    <text evidence="2">Belongs to the FtsK/SpoIIIE/SftA family.</text>
</comment>
<dbReference type="SMART" id="SM00843">
    <property type="entry name" value="Ftsk_gamma"/>
    <property type="match status" value="1"/>
</dbReference>
<evidence type="ECO:0000256" key="12">
    <source>
        <dbReference type="ARBA" id="ARBA00023306"/>
    </source>
</evidence>
<sequence length="808" mass="89605">MGKKVSARKTKSNNPKSQAKPRKRDNTDIIIGLLLLLLAGFVTISLASLNPQAIPTRPENWGGMLGFLLARGLYAWLGFIAYLLPLLLLLWGINRLLRRSVKKLVLTSSTLVGFAFFVQITLGYFLIPRSKLSPGFPLYNMYHLVGGKKLVSLGGKIGKDVFDYLTGLVGGLGLGFILGFLLLVSIVLIFDINLHKLIVEALERAKAAAEERRERHAAFMAEKQKAEEARREQERLEAEMARDEQEETPPRAEPPMGVTERIVRTPASEVSPEELGLAELLDPVPEGWEALPDREAREGAKVLIKRLEEFEVTGKVGDIIPGPVITRYEFHPAPGIKISKIMSLADDLSLALKAERIRILPIPGKSAVGIEIPNRARKTVPFRLVVGSKDFKDSPNPLTIALGTTITGTPQVADLASIPHLLIAGTTGSGKSVCIHSIMTSMLIKSAPHQVRFMAIDPKRLELPVYNPIPHLIQPTIVDPRKATRSLEFVVRIMEERYKEFSRVGVRDITGYNRYAEREKKKKKPYIVVVVDELADLMFTAPSEIEQRIIRLTQMARAVGIHLVLATQRPSVDVITGLIKANFPGRIAFQVASKTDSRTILDMNGAEALLGRGDMLFLPPGKGEPVRLHGPFVSTGEVKRIVDKLARARLRVLLSTQVDEEKAAELSDAIISADLLDPLLDPSEPLYETKRKRLAEIISPQVLAELEGRYYPPMEELAPIREQMERQGSLEETDEFFAEAARLVMRHKEASVSMLQRRLNVGWARAGRIIDQLEQAGIVGPYEGSKSRKVLIGDEAELEKILKGLEGV</sequence>
<keyword evidence="4" id="KW-0132">Cell division</keyword>
<dbReference type="GO" id="GO:0005524">
    <property type="term" value="F:ATP binding"/>
    <property type="evidence" value="ECO:0007669"/>
    <property type="project" value="UniProtKB-UniRule"/>
</dbReference>
<evidence type="ECO:0000256" key="6">
    <source>
        <dbReference type="ARBA" id="ARBA00022741"/>
    </source>
</evidence>
<dbReference type="InterPro" id="IPR003593">
    <property type="entry name" value="AAA+_ATPase"/>
</dbReference>
<dbReference type="InterPro" id="IPR036388">
    <property type="entry name" value="WH-like_DNA-bd_sf"/>
</dbReference>
<evidence type="ECO:0000256" key="13">
    <source>
        <dbReference type="ARBA" id="ARBA00025923"/>
    </source>
</evidence>
<evidence type="ECO:0000256" key="4">
    <source>
        <dbReference type="ARBA" id="ARBA00022618"/>
    </source>
</evidence>
<keyword evidence="3" id="KW-1003">Cell membrane</keyword>
<dbReference type="SUPFAM" id="SSF52540">
    <property type="entry name" value="P-loop containing nucleoside triphosphate hydrolases"/>
    <property type="match status" value="1"/>
</dbReference>
<evidence type="ECO:0000256" key="3">
    <source>
        <dbReference type="ARBA" id="ARBA00022475"/>
    </source>
</evidence>
<dbReference type="Pfam" id="PF13491">
    <property type="entry name" value="FtsK_4TM"/>
    <property type="match status" value="1"/>
</dbReference>
<feature type="binding site" evidence="14">
    <location>
        <begin position="425"/>
        <end position="432"/>
    </location>
    <ligand>
        <name>ATP</name>
        <dbReference type="ChEBI" id="CHEBI:30616"/>
    </ligand>
</feature>
<name>A0A532V7B6_UNCT6</name>
<keyword evidence="8 14" id="KW-0067">ATP-binding</keyword>
<evidence type="ECO:0000256" key="8">
    <source>
        <dbReference type="ARBA" id="ARBA00022840"/>
    </source>
</evidence>
<feature type="region of interest" description="Disordered" evidence="15">
    <location>
        <begin position="1"/>
        <end position="23"/>
    </location>
</feature>
<dbReference type="SMART" id="SM00382">
    <property type="entry name" value="AAA"/>
    <property type="match status" value="1"/>
</dbReference>